<dbReference type="EMBL" id="LN846998">
    <property type="protein sequence ID" value="CRI37778.1"/>
    <property type="molecule type" value="Genomic_DNA"/>
</dbReference>
<dbReference type="EMBL" id="LN847230">
    <property type="protein sequence ID" value="CRI46768.1"/>
    <property type="molecule type" value="Genomic_DNA"/>
</dbReference>
<evidence type="ECO:0000313" key="10">
    <source>
        <dbReference type="EMBL" id="CRI52451.1"/>
    </source>
</evidence>
<evidence type="ECO:0000313" key="2">
    <source>
        <dbReference type="EMBL" id="CRI40044.1"/>
    </source>
</evidence>
<dbReference type="EMBL" id="LN847249">
    <property type="protein sequence ID" value="CRI52451.1"/>
    <property type="molecule type" value="Genomic_DNA"/>
</dbReference>
<name>A0A0F7XE98_CHLPN</name>
<dbReference type="GeneID" id="45050214"/>
<organism evidence="7">
    <name type="scientific">Chlamydia pneumoniae</name>
    <name type="common">Chlamydophila pneumoniae</name>
    <dbReference type="NCBI Taxonomy" id="83558"/>
    <lineage>
        <taxon>Bacteria</taxon>
        <taxon>Pseudomonadati</taxon>
        <taxon>Chlamydiota</taxon>
        <taxon>Chlamydiia</taxon>
        <taxon>Chlamydiales</taxon>
        <taxon>Chlamydiaceae</taxon>
        <taxon>Chlamydia/Chlamydophila group</taxon>
        <taxon>Chlamydia</taxon>
    </lineage>
</organism>
<evidence type="ECO:0000313" key="9">
    <source>
        <dbReference type="EMBL" id="CRI51318.1"/>
    </source>
</evidence>
<dbReference type="EMBL" id="LN847003">
    <property type="protein sequence ID" value="CRI40044.1"/>
    <property type="molecule type" value="Genomic_DNA"/>
</dbReference>
<dbReference type="EMBL" id="LN847008">
    <property type="protein sequence ID" value="CRI41173.1"/>
    <property type="molecule type" value="Genomic_DNA"/>
</dbReference>
<evidence type="ECO:0000313" key="1">
    <source>
        <dbReference type="EMBL" id="CRI37778.1"/>
    </source>
</evidence>
<dbReference type="PATRIC" id="fig|83558.13.peg.180"/>
<dbReference type="EMBL" id="LN849022">
    <property type="protein sequence ID" value="CRI72811.1"/>
    <property type="molecule type" value="Genomic_DNA"/>
</dbReference>
<dbReference type="EMBL" id="LN847117">
    <property type="protein sequence ID" value="CRI43398.1"/>
    <property type="molecule type" value="Genomic_DNA"/>
</dbReference>
<gene>
    <name evidence="1" type="ORF">BN1224_CV15_B_01010</name>
    <name evidence="3" type="ORF">BN1224_GiD_A_01740</name>
    <name evidence="4" type="ORF">BN1224_H12_BB_00030</name>
    <name evidence="5" type="ORF">BN1224_MUL2216_D_00200</name>
    <name evidence="6" type="ORF">BN1224_Panola_B_01070</name>
    <name evidence="8" type="ORF">BN1224_PB1_B_01630</name>
    <name evidence="7" type="ORF">BN1224_U1271_C_00020</name>
    <name evidence="9" type="ORF">BN1224_UZG1_A_01730</name>
    <name evidence="10" type="ORF">BN1224_Wien2_B_01620</name>
    <name evidence="11" type="ORF">BN1224_YK41_AP_00040</name>
    <name evidence="2" type="ORF">CWL029c_C_00040</name>
</gene>
<dbReference type="RefSeq" id="WP_226989987.1">
    <property type="nucleotide sequence ID" value="NZ_CP160064.1"/>
</dbReference>
<evidence type="ECO:0000313" key="7">
    <source>
        <dbReference type="EMBL" id="CRI49062.1"/>
    </source>
</evidence>
<proteinExistence type="predicted"/>
<protein>
    <submittedName>
        <fullName evidence="7">Ribosomal protein YmL31</fullName>
    </submittedName>
</protein>
<evidence type="ECO:0000313" key="4">
    <source>
        <dbReference type="EMBL" id="CRI43398.1"/>
    </source>
</evidence>
<evidence type="ECO:0000313" key="3">
    <source>
        <dbReference type="EMBL" id="CRI41173.1"/>
    </source>
</evidence>
<sequence length="100" mass="11197">MLPFCPTILLAKPFLNSENYGLERLAATVDSYFDLGQSQIVFLSKQDQGITVEELSAKDRKFKPGSMNCTLYTEDPILPAHNSFSNCSDIQMRTPISPIH</sequence>
<accession>A0A0F7XE98</accession>
<dbReference type="EMBL" id="LN847225">
    <property type="protein sequence ID" value="CRI45640.1"/>
    <property type="molecule type" value="Genomic_DNA"/>
</dbReference>
<keyword evidence="7" id="KW-0687">Ribonucleoprotein</keyword>
<dbReference type="AlphaFoldDB" id="A0A0F7XE98"/>
<dbReference type="GO" id="GO:0005840">
    <property type="term" value="C:ribosome"/>
    <property type="evidence" value="ECO:0007669"/>
    <property type="project" value="UniProtKB-KW"/>
</dbReference>
<evidence type="ECO:0000313" key="6">
    <source>
        <dbReference type="EMBL" id="CRI46768.1"/>
    </source>
</evidence>
<evidence type="ECO:0000313" key="8">
    <source>
        <dbReference type="EMBL" id="CRI50194.1"/>
    </source>
</evidence>
<evidence type="ECO:0000313" key="5">
    <source>
        <dbReference type="EMBL" id="CRI45640.1"/>
    </source>
</evidence>
<dbReference type="EMBL" id="LN847244">
    <property type="protein sequence ID" value="CRI49062.1"/>
    <property type="molecule type" value="Genomic_DNA"/>
</dbReference>
<keyword evidence="7" id="KW-0689">Ribosomal protein</keyword>
<reference evidence="7" key="1">
    <citation type="submission" date="2015-05" db="EMBL/GenBank/DDBJ databases">
        <authorList>
            <person name="Rattei Thomas"/>
        </authorList>
    </citation>
    <scope>NUCLEOTIDE SEQUENCE</scope>
    <source>
        <strain evidence="1">CV15</strain>
        <strain evidence="2">CWL029c</strain>
        <strain evidence="3">GiD</strain>
        <strain evidence="4">H12</strain>
        <strain evidence="5">MUL2216</strain>
        <strain evidence="6">Panola</strain>
        <strain evidence="8">PB1</strain>
        <strain evidence="7">U1271</strain>
        <strain evidence="9">UZG1</strain>
        <strain evidence="10">Wien2</strain>
        <strain evidence="11">YK41</strain>
    </source>
</reference>
<dbReference type="EMBL" id="LN847240">
    <property type="protein sequence ID" value="CRI50194.1"/>
    <property type="molecule type" value="Genomic_DNA"/>
</dbReference>
<dbReference type="EMBL" id="LN847245">
    <property type="protein sequence ID" value="CRI51318.1"/>
    <property type="molecule type" value="Genomic_DNA"/>
</dbReference>
<evidence type="ECO:0000313" key="11">
    <source>
        <dbReference type="EMBL" id="CRI72811.1"/>
    </source>
</evidence>